<reference evidence="1 2" key="1">
    <citation type="submission" date="2014-11" db="EMBL/GenBank/DDBJ databases">
        <authorList>
            <person name="Zhu J."/>
            <person name="Qi W."/>
            <person name="Song R."/>
        </authorList>
    </citation>
    <scope>NUCLEOTIDE SEQUENCE [LARGE SCALE GENOMIC DNA]</scope>
</reference>
<evidence type="ECO:0000313" key="2">
    <source>
        <dbReference type="Proteomes" id="UP000041254"/>
    </source>
</evidence>
<name>A0A0G4GNN7_VITBC</name>
<protein>
    <submittedName>
        <fullName evidence="1">Uncharacterized protein</fullName>
    </submittedName>
</protein>
<dbReference type="VEuPathDB" id="CryptoDB:Vbra_2315"/>
<sequence length="243" mass="26602">MRPIHLARQHGTSEQLLHQVKMASGLRSYLYFVAGCTCNCVLCLKLEDIIKSTYVNVYETKLEANYPSVDCCCGEYDNITVIYYDREYLDNIDQAGCCVPAFTHCQCCPTCFDMCGKALVLHGPNKCACSKCFNPDKLSNTPVSAMNCCTAFCCCSKPFIMLPGLDEVDELKRAICSARDAAKSRMDAGHRPDMGGPPAQQVMAAPVAHQPMMVAAPQAVMMQPAQPAGVVVMTQPQPMTYGR</sequence>
<dbReference type="InParanoid" id="A0A0G4GNN7"/>
<organism evidence="1 2">
    <name type="scientific">Vitrella brassicaformis (strain CCMP3155)</name>
    <dbReference type="NCBI Taxonomy" id="1169540"/>
    <lineage>
        <taxon>Eukaryota</taxon>
        <taxon>Sar</taxon>
        <taxon>Alveolata</taxon>
        <taxon>Colpodellida</taxon>
        <taxon>Vitrellaceae</taxon>
        <taxon>Vitrella</taxon>
    </lineage>
</organism>
<dbReference type="OMA" id="CCPTCFD"/>
<gene>
    <name evidence="1" type="ORF">Vbra_2315</name>
</gene>
<dbReference type="AlphaFoldDB" id="A0A0G4GNN7"/>
<proteinExistence type="predicted"/>
<evidence type="ECO:0000313" key="1">
    <source>
        <dbReference type="EMBL" id="CEM31888.1"/>
    </source>
</evidence>
<dbReference type="EMBL" id="CDMY01000738">
    <property type="protein sequence ID" value="CEM31888.1"/>
    <property type="molecule type" value="Genomic_DNA"/>
</dbReference>
<dbReference type="Proteomes" id="UP000041254">
    <property type="component" value="Unassembled WGS sequence"/>
</dbReference>
<accession>A0A0G4GNN7</accession>
<dbReference type="OrthoDB" id="525285at2759"/>
<keyword evidence="2" id="KW-1185">Reference proteome</keyword>